<dbReference type="PANTHER" id="PTHR30177">
    <property type="entry name" value="GLYCINE BETAINE/L-PROLINE TRANSPORT SYSTEM PERMEASE PROTEIN PROW"/>
    <property type="match status" value="1"/>
</dbReference>
<dbReference type="GO" id="GO:0005886">
    <property type="term" value="C:plasma membrane"/>
    <property type="evidence" value="ECO:0007669"/>
    <property type="project" value="UniProtKB-SubCell"/>
</dbReference>
<evidence type="ECO:0000256" key="4">
    <source>
        <dbReference type="ARBA" id="ARBA00022989"/>
    </source>
</evidence>
<proteinExistence type="inferred from homology"/>
<evidence type="ECO:0000256" key="1">
    <source>
        <dbReference type="ARBA" id="ARBA00004651"/>
    </source>
</evidence>
<keyword evidence="2 6" id="KW-0813">Transport</keyword>
<dbReference type="AlphaFoldDB" id="A0A2W7QMK3"/>
<dbReference type="InterPro" id="IPR035906">
    <property type="entry name" value="MetI-like_sf"/>
</dbReference>
<dbReference type="PANTHER" id="PTHR30177:SF32">
    <property type="entry name" value="GLYCINE BETAINE UPTAKE SYSTEM PERMEASE PROTEIN YEHW"/>
    <property type="match status" value="1"/>
</dbReference>
<comment type="similarity">
    <text evidence="6">Belongs to the binding-protein-dependent transport system permease family.</text>
</comment>
<protein>
    <submittedName>
        <fullName evidence="8">Osmoprotectant transport system permease protein</fullName>
    </submittedName>
</protein>
<dbReference type="InterPro" id="IPR051204">
    <property type="entry name" value="ABC_transp_perm/SBD"/>
</dbReference>
<dbReference type="PROSITE" id="PS50928">
    <property type="entry name" value="ABC_TM1"/>
    <property type="match status" value="1"/>
</dbReference>
<dbReference type="GO" id="GO:0031460">
    <property type="term" value="P:glycine betaine transport"/>
    <property type="evidence" value="ECO:0007669"/>
    <property type="project" value="UniProtKB-ARBA"/>
</dbReference>
<dbReference type="EMBL" id="QKZS01000014">
    <property type="protein sequence ID" value="PZX49698.1"/>
    <property type="molecule type" value="Genomic_DNA"/>
</dbReference>
<accession>A0A2W7QMK3</accession>
<dbReference type="RefSeq" id="WP_245941475.1">
    <property type="nucleotide sequence ID" value="NZ_QKZS01000014.1"/>
</dbReference>
<evidence type="ECO:0000256" key="3">
    <source>
        <dbReference type="ARBA" id="ARBA00022692"/>
    </source>
</evidence>
<feature type="domain" description="ABC transmembrane type-1" evidence="7">
    <location>
        <begin position="54"/>
        <end position="235"/>
    </location>
</feature>
<evidence type="ECO:0000256" key="6">
    <source>
        <dbReference type="RuleBase" id="RU363032"/>
    </source>
</evidence>
<dbReference type="InterPro" id="IPR000515">
    <property type="entry name" value="MetI-like"/>
</dbReference>
<dbReference type="Proteomes" id="UP000249538">
    <property type="component" value="Unassembled WGS sequence"/>
</dbReference>
<organism evidence="8 9">
    <name type="scientific">Cereibacter changlensis</name>
    <dbReference type="NCBI Taxonomy" id="402884"/>
    <lineage>
        <taxon>Bacteria</taxon>
        <taxon>Pseudomonadati</taxon>
        <taxon>Pseudomonadota</taxon>
        <taxon>Alphaproteobacteria</taxon>
        <taxon>Rhodobacterales</taxon>
        <taxon>Paracoccaceae</taxon>
        <taxon>Cereibacter</taxon>
    </lineage>
</organism>
<evidence type="ECO:0000259" key="7">
    <source>
        <dbReference type="PROSITE" id="PS50928"/>
    </source>
</evidence>
<keyword evidence="5 6" id="KW-0472">Membrane</keyword>
<dbReference type="Pfam" id="PF00528">
    <property type="entry name" value="BPD_transp_1"/>
    <property type="match status" value="1"/>
</dbReference>
<sequence>MTRPERRAVGRFLMALAGFSALLAALPRSGPLFARLFPQLDRPLYVQQPFLDLVLAHLWLVATASLLATVVGVAAGIFVTRPSGREFRRLVETLSAMGQTFPPVAVLALAVPMIGFGFWPAFLALALYGLLPICENTIAGLEGVPPAAREAGLGIGMTRRQLLRKVELPLAAPVILAGIRISVTIGIGTAALASTVGAVSLGSPMIVGLNGNNIGYVLQGALLVGGLAIVIDLGFEAILTRLRRWTA</sequence>
<dbReference type="GO" id="GO:0055085">
    <property type="term" value="P:transmembrane transport"/>
    <property type="evidence" value="ECO:0007669"/>
    <property type="project" value="InterPro"/>
</dbReference>
<feature type="transmembrane region" description="Helical" evidence="6">
    <location>
        <begin position="168"/>
        <end position="194"/>
    </location>
</feature>
<feature type="transmembrane region" description="Helical" evidence="6">
    <location>
        <begin position="214"/>
        <end position="235"/>
    </location>
</feature>
<dbReference type="FunFam" id="1.10.3720.10:FF:000001">
    <property type="entry name" value="Glycine betaine ABC transporter, permease"/>
    <property type="match status" value="1"/>
</dbReference>
<evidence type="ECO:0000256" key="5">
    <source>
        <dbReference type="ARBA" id="ARBA00023136"/>
    </source>
</evidence>
<reference evidence="8 9" key="1">
    <citation type="submission" date="2018-06" db="EMBL/GenBank/DDBJ databases">
        <title>Genomic Encyclopedia of Archaeal and Bacterial Type Strains, Phase II (KMG-II): from individual species to whole genera.</title>
        <authorList>
            <person name="Goeker M."/>
        </authorList>
    </citation>
    <scope>NUCLEOTIDE SEQUENCE [LARGE SCALE GENOMIC DNA]</scope>
    <source>
        <strain evidence="8 9">DSM 18774</strain>
    </source>
</reference>
<evidence type="ECO:0000256" key="2">
    <source>
        <dbReference type="ARBA" id="ARBA00022448"/>
    </source>
</evidence>
<name>A0A2W7QMK3_9RHOB</name>
<feature type="transmembrane region" description="Helical" evidence="6">
    <location>
        <begin position="100"/>
        <end position="119"/>
    </location>
</feature>
<keyword evidence="3 6" id="KW-0812">Transmembrane</keyword>
<evidence type="ECO:0000313" key="9">
    <source>
        <dbReference type="Proteomes" id="UP000249538"/>
    </source>
</evidence>
<dbReference type="CDD" id="cd06261">
    <property type="entry name" value="TM_PBP2"/>
    <property type="match status" value="1"/>
</dbReference>
<gene>
    <name evidence="8" type="ORF">LX76_03697</name>
</gene>
<evidence type="ECO:0000313" key="8">
    <source>
        <dbReference type="EMBL" id="PZX49698.1"/>
    </source>
</evidence>
<comment type="subcellular location">
    <subcellularLocation>
        <location evidence="1 6">Cell membrane</location>
        <topology evidence="1 6">Multi-pass membrane protein</topology>
    </subcellularLocation>
</comment>
<dbReference type="SUPFAM" id="SSF161098">
    <property type="entry name" value="MetI-like"/>
    <property type="match status" value="1"/>
</dbReference>
<keyword evidence="4 6" id="KW-1133">Transmembrane helix</keyword>
<comment type="caution">
    <text evidence="8">The sequence shown here is derived from an EMBL/GenBank/DDBJ whole genome shotgun (WGS) entry which is preliminary data.</text>
</comment>
<feature type="transmembrane region" description="Helical" evidence="6">
    <location>
        <begin position="58"/>
        <end position="79"/>
    </location>
</feature>
<dbReference type="Gene3D" id="1.10.3720.10">
    <property type="entry name" value="MetI-like"/>
    <property type="match status" value="1"/>
</dbReference>